<dbReference type="InterPro" id="IPR007502">
    <property type="entry name" value="Helicase-assoc_dom"/>
</dbReference>
<evidence type="ECO:0000313" key="10">
    <source>
        <dbReference type="EMBL" id="ORY90445.1"/>
    </source>
</evidence>
<evidence type="ECO:0000256" key="1">
    <source>
        <dbReference type="ARBA" id="ARBA00012552"/>
    </source>
</evidence>
<evidence type="ECO:0000256" key="5">
    <source>
        <dbReference type="ARBA" id="ARBA00022806"/>
    </source>
</evidence>
<dbReference type="Pfam" id="PF00270">
    <property type="entry name" value="DEAD"/>
    <property type="match status" value="1"/>
</dbReference>
<dbReference type="InParanoid" id="A0A1X2H041"/>
<dbReference type="EMBL" id="MCGN01000012">
    <property type="protein sequence ID" value="ORY90445.1"/>
    <property type="molecule type" value="Genomic_DNA"/>
</dbReference>
<dbReference type="PROSITE" id="PS00690">
    <property type="entry name" value="DEAH_ATP_HELICASE"/>
    <property type="match status" value="1"/>
</dbReference>
<dbReference type="GO" id="GO:0003723">
    <property type="term" value="F:RNA binding"/>
    <property type="evidence" value="ECO:0007669"/>
    <property type="project" value="TreeGrafter"/>
</dbReference>
<protein>
    <recommendedName>
        <fullName evidence="1">RNA helicase</fullName>
        <ecNumber evidence="1">3.6.4.13</ecNumber>
    </recommendedName>
</protein>
<dbReference type="Gene3D" id="3.40.50.300">
    <property type="entry name" value="P-loop containing nucleotide triphosphate hydrolases"/>
    <property type="match status" value="2"/>
</dbReference>
<dbReference type="PANTHER" id="PTHR18934">
    <property type="entry name" value="ATP-DEPENDENT RNA HELICASE"/>
    <property type="match status" value="1"/>
</dbReference>
<dbReference type="GO" id="GO:0000390">
    <property type="term" value="P:spliceosomal complex disassembly"/>
    <property type="evidence" value="ECO:0007669"/>
    <property type="project" value="TreeGrafter"/>
</dbReference>
<dbReference type="Pfam" id="PF21010">
    <property type="entry name" value="HA2_C"/>
    <property type="match status" value="1"/>
</dbReference>
<feature type="domain" description="Helicase C-terminal" evidence="9">
    <location>
        <begin position="203"/>
        <end position="393"/>
    </location>
</feature>
<evidence type="ECO:0000256" key="7">
    <source>
        <dbReference type="ARBA" id="ARBA00047984"/>
    </source>
</evidence>
<dbReference type="Proteomes" id="UP000242180">
    <property type="component" value="Unassembled WGS sequence"/>
</dbReference>
<accession>A0A1X2H041</accession>
<evidence type="ECO:0000256" key="2">
    <source>
        <dbReference type="ARBA" id="ARBA00022664"/>
    </source>
</evidence>
<reference evidence="10 11" key="1">
    <citation type="submission" date="2016-07" db="EMBL/GenBank/DDBJ databases">
        <title>Pervasive Adenine N6-methylation of Active Genes in Fungi.</title>
        <authorList>
            <consortium name="DOE Joint Genome Institute"/>
            <person name="Mondo S.J."/>
            <person name="Dannebaum R.O."/>
            <person name="Kuo R.C."/>
            <person name="Labutti K."/>
            <person name="Haridas S."/>
            <person name="Kuo A."/>
            <person name="Salamov A."/>
            <person name="Ahrendt S.R."/>
            <person name="Lipzen A."/>
            <person name="Sullivan W."/>
            <person name="Andreopoulos W.B."/>
            <person name="Clum A."/>
            <person name="Lindquist E."/>
            <person name="Daum C."/>
            <person name="Ramamoorthy G.K."/>
            <person name="Gryganskyi A."/>
            <person name="Culley D."/>
            <person name="Magnuson J.K."/>
            <person name="James T.Y."/>
            <person name="O'Malley M.A."/>
            <person name="Stajich J.E."/>
            <person name="Spatafora J.W."/>
            <person name="Visel A."/>
            <person name="Grigoriev I.V."/>
        </authorList>
    </citation>
    <scope>NUCLEOTIDE SEQUENCE [LARGE SCALE GENOMIC DNA]</scope>
    <source>
        <strain evidence="10 11">NRRL 2496</strain>
    </source>
</reference>
<dbReference type="GO" id="GO:0005524">
    <property type="term" value="F:ATP binding"/>
    <property type="evidence" value="ECO:0007669"/>
    <property type="project" value="UniProtKB-KW"/>
</dbReference>
<dbReference type="FunFam" id="3.40.50.300:FF:000615">
    <property type="entry name" value="pre-mRNA-splicing factor ATP-dependent RNA helicase DEAH7"/>
    <property type="match status" value="1"/>
</dbReference>
<dbReference type="InterPro" id="IPR001650">
    <property type="entry name" value="Helicase_C-like"/>
</dbReference>
<gene>
    <name evidence="10" type="ORF">BCR43DRAFT_499312</name>
</gene>
<feature type="domain" description="Helicase ATP-binding" evidence="8">
    <location>
        <begin position="22"/>
        <end position="184"/>
    </location>
</feature>
<keyword evidence="4 10" id="KW-0378">Hydrolase</keyword>
<dbReference type="SMART" id="SM00490">
    <property type="entry name" value="HELICc"/>
    <property type="match status" value="1"/>
</dbReference>
<evidence type="ECO:0000256" key="6">
    <source>
        <dbReference type="ARBA" id="ARBA00022840"/>
    </source>
</evidence>
<dbReference type="OMA" id="VTSKPFM"/>
<dbReference type="GO" id="GO:0003724">
    <property type="term" value="F:RNA helicase activity"/>
    <property type="evidence" value="ECO:0007669"/>
    <property type="project" value="UniProtKB-EC"/>
</dbReference>
<dbReference type="PANTHER" id="PTHR18934:SF85">
    <property type="entry name" value="ATP-DEPENDENT RNA HELICASE DHX8"/>
    <property type="match status" value="1"/>
</dbReference>
<dbReference type="SMART" id="SM00847">
    <property type="entry name" value="HA2"/>
    <property type="match status" value="1"/>
</dbReference>
<dbReference type="GO" id="GO:0071013">
    <property type="term" value="C:catalytic step 2 spliceosome"/>
    <property type="evidence" value="ECO:0007669"/>
    <property type="project" value="TreeGrafter"/>
</dbReference>
<dbReference type="STRING" id="13706.A0A1X2H041"/>
<dbReference type="GO" id="GO:0016787">
    <property type="term" value="F:hydrolase activity"/>
    <property type="evidence" value="ECO:0007669"/>
    <property type="project" value="UniProtKB-KW"/>
</dbReference>
<name>A0A1X2H041_SYNRA</name>
<proteinExistence type="predicted"/>
<comment type="catalytic activity">
    <reaction evidence="7">
        <text>ATP + H2O = ADP + phosphate + H(+)</text>
        <dbReference type="Rhea" id="RHEA:13065"/>
        <dbReference type="ChEBI" id="CHEBI:15377"/>
        <dbReference type="ChEBI" id="CHEBI:15378"/>
        <dbReference type="ChEBI" id="CHEBI:30616"/>
        <dbReference type="ChEBI" id="CHEBI:43474"/>
        <dbReference type="ChEBI" id="CHEBI:456216"/>
        <dbReference type="EC" id="3.6.4.13"/>
    </reaction>
</comment>
<sequence length="757" mass="85462">MDSTIQEQRKQLPTYEFRNDLIEAIREYNVLVVIGETGSGKTTQIPQYILEAMPDMKKIGVTQPRRIAAITVAKRVSEEQDVRLGSTVGYTIRFDDTSGPSTRLKYMTDGVLLREATEDPRLSQYSIVIIDEAHERTLETDVLFGMLKKTQRLRPDLKVLIMSATLDVEKFSDFFDECPIFEIPGRTFPVDIVTYHEAQRLATLKSNFVEHAIECAWHIHTREPPGDVLVFLTGQNDIERACKAFEERLLGGTRDIRLQDGVRDAAIYPLYASLETYDQKAVFDPPRPGTRKIVFATNVAQTSVTIPGIRYVVDSGFVKEKSYDPHTGMDALLVTQISQAAATQRAGRAGRTAPGKAYRLYTPEGYDSMLPDTVPEIQRSSLLGTVLSLKKMGIVDVVHFEFIDPPEEKLVKNALKQLYLLGAIDDAGRITNLGEKMSYFPLSPSLARVLVASAEEYGCSEEVLTIASILAGEYDLFRAPSARGRGGEEAVIEAEECKLRFAHRTGDHMTYLHVWDQWLDHNKSRRWCKENWINGKVLDTAANVRSQLADVMVKMRLPLKHAPRVSVKSKKKKQKHEEVDPVPVIKSFLTGYFTNIANKGHNRAVFSHYSPDHHLTEGMTAELDERASSAALLALHLHPLCAFSDMLDRHKIRYSELDWVVYMHVTYTNKAVMKGVSKIVWDWVKGGAGYERIRKLPTTRLNGENAPNVQEMEHETVKAEAKRAHDRAAAEVEAARMKRAQEIEAIRERALKRRKGP</sequence>
<dbReference type="CDD" id="cd18791">
    <property type="entry name" value="SF2_C_RHA"/>
    <property type="match status" value="1"/>
</dbReference>
<evidence type="ECO:0000259" key="9">
    <source>
        <dbReference type="PROSITE" id="PS51194"/>
    </source>
</evidence>
<keyword evidence="11" id="KW-1185">Reference proteome</keyword>
<dbReference type="Pfam" id="PF04408">
    <property type="entry name" value="WHD_HA2"/>
    <property type="match status" value="1"/>
</dbReference>
<evidence type="ECO:0000256" key="3">
    <source>
        <dbReference type="ARBA" id="ARBA00022741"/>
    </source>
</evidence>
<dbReference type="OrthoDB" id="10253254at2759"/>
<dbReference type="SMART" id="SM00487">
    <property type="entry name" value="DEXDc"/>
    <property type="match status" value="1"/>
</dbReference>
<keyword evidence="5" id="KW-0347">Helicase</keyword>
<keyword evidence="3" id="KW-0547">Nucleotide-binding</keyword>
<dbReference type="InterPro" id="IPR048333">
    <property type="entry name" value="HA2_WH"/>
</dbReference>
<evidence type="ECO:0000313" key="11">
    <source>
        <dbReference type="Proteomes" id="UP000242180"/>
    </source>
</evidence>
<dbReference type="InterPro" id="IPR027417">
    <property type="entry name" value="P-loop_NTPase"/>
</dbReference>
<organism evidence="10 11">
    <name type="scientific">Syncephalastrum racemosum</name>
    <name type="common">Filamentous fungus</name>
    <dbReference type="NCBI Taxonomy" id="13706"/>
    <lineage>
        <taxon>Eukaryota</taxon>
        <taxon>Fungi</taxon>
        <taxon>Fungi incertae sedis</taxon>
        <taxon>Mucoromycota</taxon>
        <taxon>Mucoromycotina</taxon>
        <taxon>Mucoromycetes</taxon>
        <taxon>Mucorales</taxon>
        <taxon>Syncephalastraceae</taxon>
        <taxon>Syncephalastrum</taxon>
    </lineage>
</organism>
<dbReference type="InterPro" id="IPR011545">
    <property type="entry name" value="DEAD/DEAH_box_helicase_dom"/>
</dbReference>
<evidence type="ECO:0000256" key="4">
    <source>
        <dbReference type="ARBA" id="ARBA00022801"/>
    </source>
</evidence>
<dbReference type="SUPFAM" id="SSF52540">
    <property type="entry name" value="P-loop containing nucleoside triphosphate hydrolases"/>
    <property type="match status" value="1"/>
</dbReference>
<dbReference type="InterPro" id="IPR002464">
    <property type="entry name" value="DNA/RNA_helicase_DEAH_CS"/>
</dbReference>
<keyword evidence="2" id="KW-0507">mRNA processing</keyword>
<dbReference type="CDD" id="cd17917">
    <property type="entry name" value="DEXHc_RHA-like"/>
    <property type="match status" value="1"/>
</dbReference>
<dbReference type="PROSITE" id="PS51194">
    <property type="entry name" value="HELICASE_CTER"/>
    <property type="match status" value="1"/>
</dbReference>
<dbReference type="PROSITE" id="PS51192">
    <property type="entry name" value="HELICASE_ATP_BIND_1"/>
    <property type="match status" value="1"/>
</dbReference>
<dbReference type="EC" id="3.6.4.13" evidence="1"/>
<dbReference type="Pfam" id="PF00271">
    <property type="entry name" value="Helicase_C"/>
    <property type="match status" value="1"/>
</dbReference>
<dbReference type="FunFam" id="3.40.50.300:FF:000145">
    <property type="entry name" value="probable ATP-dependent RNA helicase DHX40"/>
    <property type="match status" value="1"/>
</dbReference>
<comment type="caution">
    <text evidence="10">The sequence shown here is derived from an EMBL/GenBank/DDBJ whole genome shotgun (WGS) entry which is preliminary data.</text>
</comment>
<dbReference type="AlphaFoldDB" id="A0A1X2H041"/>
<evidence type="ECO:0000259" key="8">
    <source>
        <dbReference type="PROSITE" id="PS51192"/>
    </source>
</evidence>
<dbReference type="InterPro" id="IPR014001">
    <property type="entry name" value="Helicase_ATP-bd"/>
</dbReference>
<keyword evidence="6" id="KW-0067">ATP-binding</keyword>
<dbReference type="Gene3D" id="1.20.120.1080">
    <property type="match status" value="1"/>
</dbReference>